<evidence type="ECO:0000313" key="3">
    <source>
        <dbReference type="Proteomes" id="UP000663853"/>
    </source>
</evidence>
<protein>
    <submittedName>
        <fullName evidence="2">Uncharacterized protein</fullName>
    </submittedName>
</protein>
<feature type="signal peptide" evidence="1">
    <location>
        <begin position="1"/>
        <end position="17"/>
    </location>
</feature>
<keyword evidence="1" id="KW-0732">Signal</keyword>
<sequence>MAFTLLIVNCGVPCADLLCLGHNIATTNLLSITNHREGRDHSQYHSAPSYVYQNIVSAPATTGTRLFELDILSLGCSVFGYAFRIPIHSFINIRSFSMRYSPGSVIFVMFFSGLVTGLSIPRAEVTCKLQLSQASIPLKYVSSKLNEFGEYGILADSATETLEVSFITRNNSEPMDLRVTGAGVDTPMLGGITGFFNEGEDLASGSYHYAYIGLTAQKPSGSAPQVGVNSYVKDYERKIESAIWSFDSTTGQVTPQWVNTDKSTPNNYVIYVDKQNALFITADKEKFVEEFKEEFNAQGVTPIEVTLNCV</sequence>
<reference evidence="2" key="1">
    <citation type="submission" date="2021-01" db="EMBL/GenBank/DDBJ databases">
        <authorList>
            <person name="Kaushik A."/>
        </authorList>
    </citation>
    <scope>NUCLEOTIDE SEQUENCE</scope>
    <source>
        <strain evidence="2">AG6-10EEA</strain>
    </source>
</reference>
<evidence type="ECO:0000313" key="2">
    <source>
        <dbReference type="EMBL" id="CAE6447811.1"/>
    </source>
</evidence>
<organism evidence="2 3">
    <name type="scientific">Rhizoctonia solani</name>
    <dbReference type="NCBI Taxonomy" id="456999"/>
    <lineage>
        <taxon>Eukaryota</taxon>
        <taxon>Fungi</taxon>
        <taxon>Dikarya</taxon>
        <taxon>Basidiomycota</taxon>
        <taxon>Agaricomycotina</taxon>
        <taxon>Agaricomycetes</taxon>
        <taxon>Cantharellales</taxon>
        <taxon>Ceratobasidiaceae</taxon>
        <taxon>Rhizoctonia</taxon>
    </lineage>
</organism>
<comment type="caution">
    <text evidence="2">The sequence shown here is derived from an EMBL/GenBank/DDBJ whole genome shotgun (WGS) entry which is preliminary data.</text>
</comment>
<proteinExistence type="predicted"/>
<accession>A0A8H3GG92</accession>
<name>A0A8H3GG92_9AGAM</name>
<dbReference type="Proteomes" id="UP000663853">
    <property type="component" value="Unassembled WGS sequence"/>
</dbReference>
<feature type="chain" id="PRO_5034365290" evidence="1">
    <location>
        <begin position="18"/>
        <end position="310"/>
    </location>
</feature>
<dbReference type="AlphaFoldDB" id="A0A8H3GG92"/>
<evidence type="ECO:0000256" key="1">
    <source>
        <dbReference type="SAM" id="SignalP"/>
    </source>
</evidence>
<dbReference type="EMBL" id="CAJMXA010000972">
    <property type="protein sequence ID" value="CAE6447811.1"/>
    <property type="molecule type" value="Genomic_DNA"/>
</dbReference>
<gene>
    <name evidence="2" type="ORF">RDB_LOCUS45470</name>
</gene>